<name>W4JZ95_HETIT</name>
<evidence type="ECO:0000313" key="2">
    <source>
        <dbReference type="EMBL" id="ETW78405.1"/>
    </source>
</evidence>
<dbReference type="HOGENOM" id="CLU_028984_0_0_1"/>
<dbReference type="eggNOG" id="ENOG502S2AC">
    <property type="taxonomic scope" value="Eukaryota"/>
</dbReference>
<gene>
    <name evidence="2" type="ORF">HETIRDRAFT_127354</name>
</gene>
<dbReference type="InterPro" id="IPR016197">
    <property type="entry name" value="Chromo-like_dom_sf"/>
</dbReference>
<organism evidence="2 3">
    <name type="scientific">Heterobasidion irregulare (strain TC 32-1)</name>
    <dbReference type="NCBI Taxonomy" id="747525"/>
    <lineage>
        <taxon>Eukaryota</taxon>
        <taxon>Fungi</taxon>
        <taxon>Dikarya</taxon>
        <taxon>Basidiomycota</taxon>
        <taxon>Agaricomycotina</taxon>
        <taxon>Agaricomycetes</taxon>
        <taxon>Russulales</taxon>
        <taxon>Bondarzewiaceae</taxon>
        <taxon>Heterobasidion</taxon>
        <taxon>Heterobasidion annosum species complex</taxon>
    </lineage>
</organism>
<dbReference type="RefSeq" id="XP_009550377.1">
    <property type="nucleotide sequence ID" value="XM_009552082.1"/>
</dbReference>
<dbReference type="Proteomes" id="UP000030671">
    <property type="component" value="Unassembled WGS sequence"/>
</dbReference>
<protein>
    <recommendedName>
        <fullName evidence="1">5-hmdU DNA kinase helical domain-containing protein</fullName>
    </recommendedName>
</protein>
<proteinExistence type="predicted"/>
<dbReference type="KEGG" id="hir:HETIRDRAFT_127354"/>
<evidence type="ECO:0000313" key="3">
    <source>
        <dbReference type="Proteomes" id="UP000030671"/>
    </source>
</evidence>
<reference evidence="2 3" key="1">
    <citation type="journal article" date="2012" name="New Phytol.">
        <title>Insight into trade-off between wood decay and parasitism from the genome of a fungal forest pathogen.</title>
        <authorList>
            <person name="Olson A."/>
            <person name="Aerts A."/>
            <person name="Asiegbu F."/>
            <person name="Belbahri L."/>
            <person name="Bouzid O."/>
            <person name="Broberg A."/>
            <person name="Canback B."/>
            <person name="Coutinho P.M."/>
            <person name="Cullen D."/>
            <person name="Dalman K."/>
            <person name="Deflorio G."/>
            <person name="van Diepen L.T."/>
            <person name="Dunand C."/>
            <person name="Duplessis S."/>
            <person name="Durling M."/>
            <person name="Gonthier P."/>
            <person name="Grimwood J."/>
            <person name="Fossdal C.G."/>
            <person name="Hansson D."/>
            <person name="Henrissat B."/>
            <person name="Hietala A."/>
            <person name="Himmelstrand K."/>
            <person name="Hoffmeister D."/>
            <person name="Hogberg N."/>
            <person name="James T.Y."/>
            <person name="Karlsson M."/>
            <person name="Kohler A."/>
            <person name="Kues U."/>
            <person name="Lee Y.H."/>
            <person name="Lin Y.C."/>
            <person name="Lind M."/>
            <person name="Lindquist E."/>
            <person name="Lombard V."/>
            <person name="Lucas S."/>
            <person name="Lunden K."/>
            <person name="Morin E."/>
            <person name="Murat C."/>
            <person name="Park J."/>
            <person name="Raffaello T."/>
            <person name="Rouze P."/>
            <person name="Salamov A."/>
            <person name="Schmutz J."/>
            <person name="Solheim H."/>
            <person name="Stahlberg J."/>
            <person name="Velez H."/>
            <person name="de Vries R.P."/>
            <person name="Wiebenga A."/>
            <person name="Woodward S."/>
            <person name="Yakovlev I."/>
            <person name="Garbelotto M."/>
            <person name="Martin F."/>
            <person name="Grigoriev I.V."/>
            <person name="Stenlid J."/>
        </authorList>
    </citation>
    <scope>NUCLEOTIDE SEQUENCE [LARGE SCALE GENOMIC DNA]</scope>
    <source>
        <strain evidence="2 3">TC 32-1</strain>
    </source>
</reference>
<feature type="domain" description="5-hmdU DNA kinase helical" evidence="1">
    <location>
        <begin position="35"/>
        <end position="316"/>
    </location>
</feature>
<dbReference type="GeneID" id="20666989"/>
<keyword evidence="3" id="KW-1185">Reference proteome</keyword>
<dbReference type="AlphaFoldDB" id="W4JZ95"/>
<dbReference type="InParanoid" id="W4JZ95"/>
<evidence type="ECO:0000259" key="1">
    <source>
        <dbReference type="Pfam" id="PF18723"/>
    </source>
</evidence>
<dbReference type="Pfam" id="PF18723">
    <property type="entry name" value="HMUDK_hel"/>
    <property type="match status" value="1"/>
</dbReference>
<accession>W4JZ95</accession>
<dbReference type="EMBL" id="KI925462">
    <property type="protein sequence ID" value="ETW78405.1"/>
    <property type="molecule type" value="Genomic_DNA"/>
</dbReference>
<dbReference type="Gene3D" id="2.40.50.40">
    <property type="match status" value="1"/>
</dbReference>
<dbReference type="OrthoDB" id="433924at2759"/>
<sequence>MTRSRTRLTSKSRPKAPLQLEKTVTIANRVLPVSPVLNTLFLFMAERHAIHQRRLAGEPYPWTEDPILLKYPFTNVFRIFDRMTQYILQNVVNKGDNTLMESVFRVTLFRLFARTSTWELLQDRLGELTWRDFDIDVYTDILRDANEGGVSLYGCAYLMPAPKLGGDRNYINHLRLLQIMMQVDLPGQLKKCAYLKDAYGRISLFPSLGNFLGYQLLLDINMIPQLSFPENWATCGPGAQDCLKKIFGPGVQGIEGRALEYLHYTQDIHFARVGIPSSRRPRIAPDALPGVSVVDLEHSLCECEKYSRAMHPEIKGKRTNVSRHRAGGGWEPSREPLTAELPRRWLSSAMRAKPVKPLPPVDPTEPEPSYHVSHIVGTLYQVRWLGYGPEEDMWLEEKELCNALEVLKEWSDFKAVIAAKVSAFQATETRGRL</sequence>
<dbReference type="SUPFAM" id="SSF54160">
    <property type="entry name" value="Chromo domain-like"/>
    <property type="match status" value="1"/>
</dbReference>
<dbReference type="InterPro" id="IPR040684">
    <property type="entry name" value="HMUDK_hel"/>
</dbReference>